<feature type="region of interest" description="Disordered" evidence="5">
    <location>
        <begin position="387"/>
        <end position="408"/>
    </location>
</feature>
<evidence type="ECO:0000256" key="1">
    <source>
        <dbReference type="ARBA" id="ARBA00007572"/>
    </source>
</evidence>
<accession>A0A8H5HSW7</accession>
<proteinExistence type="inferred from homology"/>
<feature type="region of interest" description="Disordered" evidence="5">
    <location>
        <begin position="779"/>
        <end position="806"/>
    </location>
</feature>
<evidence type="ECO:0000256" key="4">
    <source>
        <dbReference type="ARBA" id="ARBA00022840"/>
    </source>
</evidence>
<dbReference type="Gene3D" id="1.10.3260.10">
    <property type="entry name" value="DNA ligase, ATP-dependent, N-terminal domain"/>
    <property type="match status" value="1"/>
</dbReference>
<dbReference type="PANTHER" id="PTHR45674:SF12">
    <property type="entry name" value="ATP DEPENDENT DNA LIGASE DOMAIN-CONTAINING PROTEIN"/>
    <property type="match status" value="1"/>
</dbReference>
<feature type="compositionally biased region" description="Low complexity" evidence="5">
    <location>
        <begin position="399"/>
        <end position="408"/>
    </location>
</feature>
<evidence type="ECO:0000256" key="5">
    <source>
        <dbReference type="SAM" id="MobiDB-lite"/>
    </source>
</evidence>
<dbReference type="InterPro" id="IPR012310">
    <property type="entry name" value="DNA_ligase_ATP-dep_cent"/>
</dbReference>
<dbReference type="Gene3D" id="2.40.50.140">
    <property type="entry name" value="Nucleic acid-binding proteins"/>
    <property type="match status" value="1"/>
</dbReference>
<dbReference type="InterPro" id="IPR036599">
    <property type="entry name" value="DNA_ligase_N_sf"/>
</dbReference>
<feature type="compositionally biased region" description="Basic and acidic residues" evidence="5">
    <location>
        <begin position="389"/>
        <end position="398"/>
    </location>
</feature>
<gene>
    <name evidence="7" type="ORF">D9757_004837</name>
</gene>
<reference evidence="7 8" key="1">
    <citation type="journal article" date="2020" name="ISME J.">
        <title>Uncovering the hidden diversity of litter-decomposition mechanisms in mushroom-forming fungi.</title>
        <authorList>
            <person name="Floudas D."/>
            <person name="Bentzer J."/>
            <person name="Ahren D."/>
            <person name="Johansson T."/>
            <person name="Persson P."/>
            <person name="Tunlid A."/>
        </authorList>
    </citation>
    <scope>NUCLEOTIDE SEQUENCE [LARGE SCALE GENOMIC DNA]</scope>
    <source>
        <strain evidence="7 8">CBS 406.79</strain>
    </source>
</reference>
<dbReference type="PROSITE" id="PS00333">
    <property type="entry name" value="DNA_LIGASE_A2"/>
    <property type="match status" value="1"/>
</dbReference>
<evidence type="ECO:0000259" key="6">
    <source>
        <dbReference type="PROSITE" id="PS50160"/>
    </source>
</evidence>
<evidence type="ECO:0000256" key="2">
    <source>
        <dbReference type="ARBA" id="ARBA00022598"/>
    </source>
</evidence>
<dbReference type="Gene3D" id="3.30.470.30">
    <property type="entry name" value="DNA ligase/mRNA capping enzyme"/>
    <property type="match status" value="1"/>
</dbReference>
<feature type="domain" description="ATP-dependent DNA ligase family profile" evidence="6">
    <location>
        <begin position="418"/>
        <end position="554"/>
    </location>
</feature>
<dbReference type="PROSITE" id="PS50160">
    <property type="entry name" value="DNA_LIGASE_A3"/>
    <property type="match status" value="1"/>
</dbReference>
<comment type="similarity">
    <text evidence="1">Belongs to the ATP-dependent DNA ligase family.</text>
</comment>
<protein>
    <recommendedName>
        <fullName evidence="6">ATP-dependent DNA ligase family profile domain-containing protein</fullName>
    </recommendedName>
</protein>
<keyword evidence="8" id="KW-1185">Reference proteome</keyword>
<keyword evidence="4" id="KW-0067">ATP-binding</keyword>
<dbReference type="GO" id="GO:0005524">
    <property type="term" value="F:ATP binding"/>
    <property type="evidence" value="ECO:0007669"/>
    <property type="project" value="UniProtKB-KW"/>
</dbReference>
<evidence type="ECO:0000256" key="3">
    <source>
        <dbReference type="ARBA" id="ARBA00022741"/>
    </source>
</evidence>
<name>A0A8H5HSW7_9AGAR</name>
<dbReference type="GO" id="GO:0005739">
    <property type="term" value="C:mitochondrion"/>
    <property type="evidence" value="ECO:0007669"/>
    <property type="project" value="TreeGrafter"/>
</dbReference>
<dbReference type="GO" id="GO:0006310">
    <property type="term" value="P:DNA recombination"/>
    <property type="evidence" value="ECO:0007669"/>
    <property type="project" value="InterPro"/>
</dbReference>
<evidence type="ECO:0000313" key="8">
    <source>
        <dbReference type="Proteomes" id="UP000518752"/>
    </source>
</evidence>
<feature type="region of interest" description="Disordered" evidence="5">
    <location>
        <begin position="872"/>
        <end position="940"/>
    </location>
</feature>
<feature type="region of interest" description="Disordered" evidence="5">
    <location>
        <begin position="467"/>
        <end position="492"/>
    </location>
</feature>
<comment type="caution">
    <text evidence="7">The sequence shown here is derived from an EMBL/GenBank/DDBJ whole genome shotgun (WGS) entry which is preliminary data.</text>
</comment>
<dbReference type="GO" id="GO:0006281">
    <property type="term" value="P:DNA repair"/>
    <property type="evidence" value="ECO:0007669"/>
    <property type="project" value="InterPro"/>
</dbReference>
<keyword evidence="2" id="KW-0436">Ligase</keyword>
<dbReference type="EMBL" id="JAACJN010000028">
    <property type="protein sequence ID" value="KAF5388639.1"/>
    <property type="molecule type" value="Genomic_DNA"/>
</dbReference>
<dbReference type="GO" id="GO:0003677">
    <property type="term" value="F:DNA binding"/>
    <property type="evidence" value="ECO:0007669"/>
    <property type="project" value="InterPro"/>
</dbReference>
<dbReference type="PANTHER" id="PTHR45674">
    <property type="entry name" value="DNA LIGASE 1/3 FAMILY MEMBER"/>
    <property type="match status" value="1"/>
</dbReference>
<dbReference type="Proteomes" id="UP000518752">
    <property type="component" value="Unassembled WGS sequence"/>
</dbReference>
<dbReference type="InterPro" id="IPR012340">
    <property type="entry name" value="NA-bd_OB-fold"/>
</dbReference>
<dbReference type="Pfam" id="PF01068">
    <property type="entry name" value="DNA_ligase_A_M"/>
    <property type="match status" value="1"/>
</dbReference>
<keyword evidence="3" id="KW-0547">Nucleotide-binding</keyword>
<dbReference type="InterPro" id="IPR012308">
    <property type="entry name" value="DNA_ligase_ATP-dep_N"/>
</dbReference>
<dbReference type="SUPFAM" id="SSF56091">
    <property type="entry name" value="DNA ligase/mRNA capping enzyme, catalytic domain"/>
    <property type="match status" value="1"/>
</dbReference>
<sequence>MSSSDIAAPIKFFEFVQLVKSIAKKSKPRSNDQRKANIYHGKSHSSAYEVFRAFSRFLFPEEDHKRKFGLTDKRLIDEVAEVLCMNQDRVETMEKLAVSPGEKVQALLEATSSHDVNYQGVIGLCDVDKLLNNLASTSPWSHSSFSAKNLSRHLTKENRTRKSILKTLYRQMSPFEAAVLTQVILKDLRPLLYPQVELDPTMALRDYNTKSVQVLTKESAMRAWDLSNIMSGSYRARWDLDDAGRAFESGIEVGPKIGCQIGIPRSQKGRSCKHALSFFSNSPQVWAETKYDGERTQIHVRVQPGLKPLITIFSKSKRESTHDRKAVHDVILGCLGLNGQPDVEPRVKKSVILDAEMVPFEGTKIQEFWRIRRLIRETAVGVRGRWSSKKNDAEHLGDSDSGSESSLKSSAAGQHLGLVFFDIMYLEDESLVQQPYYRRRKVLKELIIAEPGKAILADRWLIDMDDHSQGSPSDANVPREDQETDSQSLDGENESPAMYALYEILAQRLALGEEGLVLKAADSEYNDFRKPWVKLKKDYIPGLGDTVDLVLLAAACVFDRALELRVPLTTMTTFYIGAQTNKADTMNDPTVKPHFYIYFTAAYGLSRAELETLNFLIKSDDAVQCNADKKRPMPWDELQYTYHMYDELARPQIMLREPLAVELFGDRFTVSEGSKQYELRWPRITKYFRRHERGWRDCMSLEELHVQAREAMGRVSSNEAIENEIATTFVRTNASAEGMHDNMHARVALWTAKLAEADKHKRAQHKDHAGGKKALLKHATSYVPKKRKSLADGAPGGRKRSRGVDFEGIPNSLSGWIAPPSNLNLTEQVPHTVLNQRVVRNIVDSPQQRLHRSMAVALPSTGRAIANQVLSPSRNQPTHQHDIPESPAPGDSRSSARYKRDENTQPSPTKPQFPPMDHPRLKHYPSPSTSPSRLGGGNEQTAIEAPLDPFFKEAAFWVPPLKDRDPALPSIKHIVEAGTPLHGLHAFFIACRWNPKYNSAIGTPPPTRGIIFLDMEDGHGPGWLQMALDEVRKLESKWRVGDEPRKKIWVLDRRTFDAGKDVRPQALAVYE</sequence>
<evidence type="ECO:0000313" key="7">
    <source>
        <dbReference type="EMBL" id="KAF5388639.1"/>
    </source>
</evidence>
<dbReference type="Pfam" id="PF04675">
    <property type="entry name" value="DNA_ligase_A_N"/>
    <property type="match status" value="1"/>
</dbReference>
<dbReference type="AlphaFoldDB" id="A0A8H5HSW7"/>
<dbReference type="GO" id="GO:0005634">
    <property type="term" value="C:nucleus"/>
    <property type="evidence" value="ECO:0007669"/>
    <property type="project" value="TreeGrafter"/>
</dbReference>
<dbReference type="GO" id="GO:1903461">
    <property type="term" value="P:Okazaki fragment processing involved in mitotic DNA replication"/>
    <property type="evidence" value="ECO:0007669"/>
    <property type="project" value="TreeGrafter"/>
</dbReference>
<dbReference type="OrthoDB" id="7482721at2759"/>
<organism evidence="7 8">
    <name type="scientific">Collybiopsis confluens</name>
    <dbReference type="NCBI Taxonomy" id="2823264"/>
    <lineage>
        <taxon>Eukaryota</taxon>
        <taxon>Fungi</taxon>
        <taxon>Dikarya</taxon>
        <taxon>Basidiomycota</taxon>
        <taxon>Agaricomycotina</taxon>
        <taxon>Agaricomycetes</taxon>
        <taxon>Agaricomycetidae</taxon>
        <taxon>Agaricales</taxon>
        <taxon>Marasmiineae</taxon>
        <taxon>Omphalotaceae</taxon>
        <taxon>Collybiopsis</taxon>
    </lineage>
</organism>
<dbReference type="InterPro" id="IPR016059">
    <property type="entry name" value="DNA_ligase_ATP-dep_CS"/>
</dbReference>
<dbReference type="InterPro" id="IPR050191">
    <property type="entry name" value="ATP-dep_DNA_ligase"/>
</dbReference>
<dbReference type="GO" id="GO:0003910">
    <property type="term" value="F:DNA ligase (ATP) activity"/>
    <property type="evidence" value="ECO:0007669"/>
    <property type="project" value="InterPro"/>
</dbReference>